<dbReference type="SUPFAM" id="SSF55021">
    <property type="entry name" value="ACT-like"/>
    <property type="match status" value="2"/>
</dbReference>
<organism evidence="2 3">
    <name type="scientific">Gehongia tenuis</name>
    <dbReference type="NCBI Taxonomy" id="2763655"/>
    <lineage>
        <taxon>Bacteria</taxon>
        <taxon>Bacillati</taxon>
        <taxon>Bacillota</taxon>
        <taxon>Clostridia</taxon>
        <taxon>Christensenellales</taxon>
        <taxon>Christensenellaceae</taxon>
        <taxon>Gehongia</taxon>
    </lineage>
</organism>
<protein>
    <submittedName>
        <fullName evidence="2">Acetolactate synthase</fullName>
    </submittedName>
</protein>
<dbReference type="PROSITE" id="PS51671">
    <property type="entry name" value="ACT"/>
    <property type="match status" value="1"/>
</dbReference>
<dbReference type="PANTHER" id="PTHR40099">
    <property type="entry name" value="ACETOLACTATE SYNTHASE, SMALL SUBUNIT"/>
    <property type="match status" value="1"/>
</dbReference>
<evidence type="ECO:0000259" key="1">
    <source>
        <dbReference type="PROSITE" id="PS51671"/>
    </source>
</evidence>
<gene>
    <name evidence="2" type="ORF">H8696_01865</name>
</gene>
<keyword evidence="3" id="KW-1185">Reference proteome</keyword>
<dbReference type="Proteomes" id="UP000623172">
    <property type="component" value="Unassembled WGS sequence"/>
</dbReference>
<proteinExistence type="predicted"/>
<dbReference type="CDD" id="cd04908">
    <property type="entry name" value="ACT_Bt0572_1"/>
    <property type="match status" value="1"/>
</dbReference>
<dbReference type="RefSeq" id="WP_249314566.1">
    <property type="nucleotide sequence ID" value="NZ_JACRSR010000001.1"/>
</dbReference>
<sequence>MVQQLSVFVENRTGRLAEILAYLKNGNVDIRALSIADTTDFGILRLIVDKPEAAEKALREGHFTVRRTPVIAICVSDVPGGLYAVLSGLEQENVGIEYMYAFVSHGTDSAWVILKVSDAGKAEAFFNGKGVRLLSEDEVTGL</sequence>
<dbReference type="Gene3D" id="3.30.2130.10">
    <property type="entry name" value="VC0802-like"/>
    <property type="match status" value="1"/>
</dbReference>
<feature type="domain" description="ACT" evidence="1">
    <location>
        <begin position="4"/>
        <end position="80"/>
    </location>
</feature>
<reference evidence="2" key="1">
    <citation type="submission" date="2020-08" db="EMBL/GenBank/DDBJ databases">
        <title>Genome public.</title>
        <authorList>
            <person name="Liu C."/>
            <person name="Sun Q."/>
        </authorList>
    </citation>
    <scope>NUCLEOTIDE SEQUENCE</scope>
    <source>
        <strain evidence="2">NSJ-53</strain>
    </source>
</reference>
<comment type="caution">
    <text evidence="2">The sequence shown here is derived from an EMBL/GenBank/DDBJ whole genome shotgun (WGS) entry which is preliminary data.</text>
</comment>
<dbReference type="PANTHER" id="PTHR40099:SF1">
    <property type="entry name" value="ACETOLACTATE SYNTHASE, SMALL SUBUNIT"/>
    <property type="match status" value="1"/>
</dbReference>
<dbReference type="InterPro" id="IPR045865">
    <property type="entry name" value="ACT-like_dom_sf"/>
</dbReference>
<name>A0A926D468_9FIRM</name>
<dbReference type="InterPro" id="IPR002912">
    <property type="entry name" value="ACT_dom"/>
</dbReference>
<dbReference type="Pfam" id="PF19571">
    <property type="entry name" value="ACT_8"/>
    <property type="match status" value="1"/>
</dbReference>
<accession>A0A926D468</accession>
<dbReference type="EMBL" id="JACRSR010000001">
    <property type="protein sequence ID" value="MBC8530594.1"/>
    <property type="molecule type" value="Genomic_DNA"/>
</dbReference>
<dbReference type="AlphaFoldDB" id="A0A926D468"/>
<dbReference type="CDD" id="cd04882">
    <property type="entry name" value="ACT_Bt0572_2"/>
    <property type="match status" value="1"/>
</dbReference>
<dbReference type="InterPro" id="IPR045739">
    <property type="entry name" value="ACT_dom_pair"/>
</dbReference>
<evidence type="ECO:0000313" key="3">
    <source>
        <dbReference type="Proteomes" id="UP000623172"/>
    </source>
</evidence>
<evidence type="ECO:0000313" key="2">
    <source>
        <dbReference type="EMBL" id="MBC8530594.1"/>
    </source>
</evidence>